<proteinExistence type="predicted"/>
<evidence type="ECO:0000313" key="2">
    <source>
        <dbReference type="Proteomes" id="UP000095287"/>
    </source>
</evidence>
<feature type="compositionally biased region" description="Basic and acidic residues" evidence="1">
    <location>
        <begin position="15"/>
        <end position="25"/>
    </location>
</feature>
<dbReference type="Proteomes" id="UP000095287">
    <property type="component" value="Unplaced"/>
</dbReference>
<keyword evidence="2" id="KW-1185">Reference proteome</keyword>
<evidence type="ECO:0000256" key="1">
    <source>
        <dbReference type="SAM" id="MobiDB-lite"/>
    </source>
</evidence>
<protein>
    <submittedName>
        <fullName evidence="3">Uncharacterized protein</fullName>
    </submittedName>
</protein>
<evidence type="ECO:0000313" key="3">
    <source>
        <dbReference type="WBParaSite" id="L893_g33780.t1"/>
    </source>
</evidence>
<organism evidence="2 3">
    <name type="scientific">Steinernema glaseri</name>
    <dbReference type="NCBI Taxonomy" id="37863"/>
    <lineage>
        <taxon>Eukaryota</taxon>
        <taxon>Metazoa</taxon>
        <taxon>Ecdysozoa</taxon>
        <taxon>Nematoda</taxon>
        <taxon>Chromadorea</taxon>
        <taxon>Rhabditida</taxon>
        <taxon>Tylenchina</taxon>
        <taxon>Panagrolaimomorpha</taxon>
        <taxon>Strongyloidoidea</taxon>
        <taxon>Steinernematidae</taxon>
        <taxon>Steinernema</taxon>
    </lineage>
</organism>
<accession>A0A1I8A7H6</accession>
<dbReference type="WBParaSite" id="L893_g33780.t1">
    <property type="protein sequence ID" value="L893_g33780.t1"/>
    <property type="gene ID" value="L893_g33780"/>
</dbReference>
<reference evidence="3" key="1">
    <citation type="submission" date="2016-11" db="UniProtKB">
        <authorList>
            <consortium name="WormBaseParasite"/>
        </authorList>
    </citation>
    <scope>IDENTIFICATION</scope>
</reference>
<dbReference type="AlphaFoldDB" id="A0A1I8A7H6"/>
<sequence length="154" mass="17853">MLSEEQEARKKHIERKMSERSEALKTKRLATPRKAKFDASETAQIFVDLTNKPDAPRSPVSPRLHIIDTDEEEKKQFAALSEWINHLVGTDFYDTSEVEALMAKTKNEAAKYLRDMLVNSGKTRVSMETKSKEDVSYEALLKERKKDLLKTRFY</sequence>
<name>A0A1I8A7H6_9BILA</name>
<feature type="region of interest" description="Disordered" evidence="1">
    <location>
        <begin position="1"/>
        <end position="36"/>
    </location>
</feature>